<evidence type="ECO:0000313" key="2">
    <source>
        <dbReference type="EMBL" id="SPD26511.1"/>
    </source>
</evidence>
<dbReference type="CDD" id="cd06222">
    <property type="entry name" value="RNase_H_like"/>
    <property type="match status" value="1"/>
</dbReference>
<dbReference type="PANTHER" id="PTHR47723">
    <property type="entry name" value="OS05G0353850 PROTEIN"/>
    <property type="match status" value="1"/>
</dbReference>
<name>A0A2N9IR89_FAGSY</name>
<sequence length="466" mass="51696">MALALSTHTFSTVDVPVTVCKKLDASIRRFWWNPKKEKGNNLLALKSWRSLCQAKEAGGLGFRESKVFNQALLAKLTWWVASGREILCIKALRSKYKVDVDWLGRDPCKNTSPLSKAIEKLHEVVLKGACFIVGDGASIDMWKDPWVPWLEGFTPTPRDPNIPKTPMKVSNLIDPVNRKWKFDVLKSLVDPCSLSAILQFGLNWGLHPDSLPIDSSLDLLNLVINPPLCPGIDLNPKTLKAQTSIQIALTLENIWSVRNQRVHNNTKVNHLSIVKNLEGRILEHFHIIDPSILVDSFSISPLCWSTSPSNVVKLNTDAALKDGKATLAVVAKDDTGTIINCWAKHYPTSDPCTAESAMLLWALKLVRDNHFYAVVVESDAKVCMEALTVDSSTTSWKIHSLVANINFLALEFSSCVFCWVRRDANGVAHALAKFASSQPTYFSCTSSNLSLSLREAWLGDLLALPS</sequence>
<dbReference type="AlphaFoldDB" id="A0A2N9IR89"/>
<gene>
    <name evidence="2" type="ORF">FSB_LOCUS54393</name>
</gene>
<reference evidence="2" key="1">
    <citation type="submission" date="2018-02" db="EMBL/GenBank/DDBJ databases">
        <authorList>
            <person name="Cohen D.B."/>
            <person name="Kent A.D."/>
        </authorList>
    </citation>
    <scope>NUCLEOTIDE SEQUENCE</scope>
</reference>
<accession>A0A2N9IR89</accession>
<dbReference type="InterPro" id="IPR002156">
    <property type="entry name" value="RNaseH_domain"/>
</dbReference>
<protein>
    <recommendedName>
        <fullName evidence="1">RNase H type-1 domain-containing protein</fullName>
    </recommendedName>
</protein>
<dbReference type="SUPFAM" id="SSF53098">
    <property type="entry name" value="Ribonuclease H-like"/>
    <property type="match status" value="1"/>
</dbReference>
<dbReference type="InterPro" id="IPR053151">
    <property type="entry name" value="RNase_H-like"/>
</dbReference>
<dbReference type="EMBL" id="OIVN01006159">
    <property type="protein sequence ID" value="SPD26511.1"/>
    <property type="molecule type" value="Genomic_DNA"/>
</dbReference>
<dbReference type="PANTHER" id="PTHR47723:SF19">
    <property type="entry name" value="POLYNUCLEOTIDYL TRANSFERASE, RIBONUCLEASE H-LIKE SUPERFAMILY PROTEIN"/>
    <property type="match status" value="1"/>
</dbReference>
<dbReference type="InterPro" id="IPR036397">
    <property type="entry name" value="RNaseH_sf"/>
</dbReference>
<organism evidence="2">
    <name type="scientific">Fagus sylvatica</name>
    <name type="common">Beechnut</name>
    <dbReference type="NCBI Taxonomy" id="28930"/>
    <lineage>
        <taxon>Eukaryota</taxon>
        <taxon>Viridiplantae</taxon>
        <taxon>Streptophyta</taxon>
        <taxon>Embryophyta</taxon>
        <taxon>Tracheophyta</taxon>
        <taxon>Spermatophyta</taxon>
        <taxon>Magnoliopsida</taxon>
        <taxon>eudicotyledons</taxon>
        <taxon>Gunneridae</taxon>
        <taxon>Pentapetalae</taxon>
        <taxon>rosids</taxon>
        <taxon>fabids</taxon>
        <taxon>Fagales</taxon>
        <taxon>Fagaceae</taxon>
        <taxon>Fagus</taxon>
    </lineage>
</organism>
<dbReference type="Pfam" id="PF13456">
    <property type="entry name" value="RVT_3"/>
    <property type="match status" value="1"/>
</dbReference>
<dbReference type="InterPro" id="IPR044730">
    <property type="entry name" value="RNase_H-like_dom_plant"/>
</dbReference>
<dbReference type="GO" id="GO:0003676">
    <property type="term" value="F:nucleic acid binding"/>
    <property type="evidence" value="ECO:0007669"/>
    <property type="project" value="InterPro"/>
</dbReference>
<evidence type="ECO:0000259" key="1">
    <source>
        <dbReference type="Pfam" id="PF13456"/>
    </source>
</evidence>
<dbReference type="InterPro" id="IPR012337">
    <property type="entry name" value="RNaseH-like_sf"/>
</dbReference>
<proteinExistence type="predicted"/>
<dbReference type="Gene3D" id="3.30.420.10">
    <property type="entry name" value="Ribonuclease H-like superfamily/Ribonuclease H"/>
    <property type="match status" value="1"/>
</dbReference>
<feature type="domain" description="RNase H type-1" evidence="1">
    <location>
        <begin position="315"/>
        <end position="435"/>
    </location>
</feature>
<dbReference type="GO" id="GO:0004523">
    <property type="term" value="F:RNA-DNA hybrid ribonuclease activity"/>
    <property type="evidence" value="ECO:0007669"/>
    <property type="project" value="InterPro"/>
</dbReference>